<dbReference type="EMBL" id="FOBS01000042">
    <property type="protein sequence ID" value="SEM75212.1"/>
    <property type="molecule type" value="Genomic_DNA"/>
</dbReference>
<keyword evidence="2" id="KW-1185">Reference proteome</keyword>
<dbReference type="Proteomes" id="UP000198744">
    <property type="component" value="Unassembled WGS sequence"/>
</dbReference>
<dbReference type="STRING" id="43775.SAMN04489760_14217"/>
<proteinExistence type="predicted"/>
<organism evidence="1 2">
    <name type="scientific">Syntrophus gentianae</name>
    <dbReference type="NCBI Taxonomy" id="43775"/>
    <lineage>
        <taxon>Bacteria</taxon>
        <taxon>Pseudomonadati</taxon>
        <taxon>Thermodesulfobacteriota</taxon>
        <taxon>Syntrophia</taxon>
        <taxon>Syntrophales</taxon>
        <taxon>Syntrophaceae</taxon>
        <taxon>Syntrophus</taxon>
    </lineage>
</organism>
<sequence length="141" mass="15197">MPGCIRVEAPITIVEGGTFDQIFQWKSGSPAEVVDLTGYSAKMQVRSAVKNAIVLIDVPNATASWEADGDTGVYIFDDSESPATGNWKWRVYVNETDTKGICASHADISGVYDLFLYNADGEAVLQQYGAAYLMAACTRSA</sequence>
<gene>
    <name evidence="1" type="ORF">SAMN04489760_14217</name>
</gene>
<reference evidence="1 2" key="1">
    <citation type="submission" date="2016-10" db="EMBL/GenBank/DDBJ databases">
        <authorList>
            <person name="de Groot N.N."/>
        </authorList>
    </citation>
    <scope>NUCLEOTIDE SEQUENCE [LARGE SCALE GENOMIC DNA]</scope>
    <source>
        <strain evidence="1 2">DSM 8423</strain>
    </source>
</reference>
<dbReference type="RefSeq" id="WP_139198449.1">
    <property type="nucleotide sequence ID" value="NZ_FOBS01000042.1"/>
</dbReference>
<evidence type="ECO:0000313" key="1">
    <source>
        <dbReference type="EMBL" id="SEM75212.1"/>
    </source>
</evidence>
<evidence type="ECO:0000313" key="2">
    <source>
        <dbReference type="Proteomes" id="UP000198744"/>
    </source>
</evidence>
<dbReference type="AlphaFoldDB" id="A0A1H8AWT5"/>
<protein>
    <submittedName>
        <fullName evidence="1">Uncharacterized protein</fullName>
    </submittedName>
</protein>
<accession>A0A1H8AWT5</accession>
<name>A0A1H8AWT5_9BACT</name>
<dbReference type="OrthoDB" id="6040740at2"/>